<dbReference type="KEGG" id="gacu:117552651"/>
<evidence type="ECO:0000256" key="1">
    <source>
        <dbReference type="SAM" id="MobiDB-lite"/>
    </source>
</evidence>
<feature type="compositionally biased region" description="Acidic residues" evidence="1">
    <location>
        <begin position="581"/>
        <end position="620"/>
    </location>
</feature>
<proteinExistence type="predicted"/>
<dbReference type="PANTHER" id="PTHR47306">
    <property type="entry name" value="SI:CH211-178J18.4-RELATED"/>
    <property type="match status" value="1"/>
</dbReference>
<name>A0A6P8W3D3_GYMAC</name>
<dbReference type="GeneID" id="117552651"/>
<dbReference type="RefSeq" id="XP_034082119.1">
    <property type="nucleotide sequence ID" value="XM_034226228.1"/>
</dbReference>
<feature type="region of interest" description="Disordered" evidence="1">
    <location>
        <begin position="557"/>
        <end position="632"/>
    </location>
</feature>
<dbReference type="Proteomes" id="UP000515161">
    <property type="component" value="Unplaced"/>
</dbReference>
<accession>A0A6P8W3D3</accession>
<dbReference type="AlphaFoldDB" id="A0A6P8W3D3"/>
<dbReference type="RefSeq" id="XP_034082117.1">
    <property type="nucleotide sequence ID" value="XM_034226226.1"/>
</dbReference>
<reference evidence="3 4" key="1">
    <citation type="submission" date="2025-04" db="UniProtKB">
        <authorList>
            <consortium name="RefSeq"/>
        </authorList>
    </citation>
    <scope>IDENTIFICATION</scope>
</reference>
<organism evidence="2 3">
    <name type="scientific">Gymnodraco acuticeps</name>
    <name type="common">Antarctic dragonfish</name>
    <dbReference type="NCBI Taxonomy" id="8218"/>
    <lineage>
        <taxon>Eukaryota</taxon>
        <taxon>Metazoa</taxon>
        <taxon>Chordata</taxon>
        <taxon>Craniata</taxon>
        <taxon>Vertebrata</taxon>
        <taxon>Euteleostomi</taxon>
        <taxon>Actinopterygii</taxon>
        <taxon>Neopterygii</taxon>
        <taxon>Teleostei</taxon>
        <taxon>Neoteleostei</taxon>
        <taxon>Acanthomorphata</taxon>
        <taxon>Eupercaria</taxon>
        <taxon>Perciformes</taxon>
        <taxon>Notothenioidei</taxon>
        <taxon>Bathydraconidae</taxon>
        <taxon>Gymnodraco</taxon>
    </lineage>
</organism>
<dbReference type="PANTHER" id="PTHR47306:SF2">
    <property type="entry name" value="CORE-BINDING (CB) DOMAIN-CONTAINING PROTEIN"/>
    <property type="match status" value="1"/>
</dbReference>
<dbReference type="OrthoDB" id="8964969at2759"/>
<evidence type="ECO:0000313" key="4">
    <source>
        <dbReference type="RefSeq" id="XP_034082119.1"/>
    </source>
</evidence>
<protein>
    <submittedName>
        <fullName evidence="3 4">Uncharacterized protein LOC117552651 isoform X1</fullName>
    </submittedName>
</protein>
<evidence type="ECO:0000313" key="3">
    <source>
        <dbReference type="RefSeq" id="XP_034082117.1"/>
    </source>
</evidence>
<feature type="region of interest" description="Disordered" evidence="1">
    <location>
        <begin position="114"/>
        <end position="138"/>
    </location>
</feature>
<sequence>MVNTCPMCLKDYTALNQHLLVTHKAWNKDERELLVKLAGGKISVRLHKCPVPSCVQGTFTRLDRHMNTHKELSAASKDKLLKVVRKRLMLDTLAGLRATNPTVPMVSRLDLDQAEGLEWDKEEEEEEEEEGEEGEEGEGLVAKLKRTIVSMNDALQVAHGYNRTLKRSYVALQRKYVKLQKQMQIFGPAEPPALQTSEAGPFYSCRSTEFPDLNVLLECFKKMQEGPDPSPKLLNNVQSKLNRIRTFVGWMIRDKTQLGRLQFLCDVDRLREWVKSLRGSKLALSTTLNYLKNVRQFLRFIQEMPPPSSSINKNDLKRVIKELTASIKSWNRPVVLHQLRVKEKKDAALHSIKDLQECRRLALVAIPKVISKLEKHHTTTDRNKLFGLVLAYLASLYGHQAGVFLNLTDEQVSKAVYGPKENDYLIKVEEQKTNESFGTATMLLTDQEYGWLSFIISLKKKWAKGGEEVSKFLFFNTTFSQDMNLNNYLKSAWSNMQLSGEATFTSLRSAVETFARDRHGEHSQKWKKMARLMCHDTKTSDTYYTMEQTRKGRQLFEEAQEEEEEGAVSTKKQESTPPQSDEGEEDKDEEEEGGEDDKDEEEEGGEEDKDEEEGEEDKDDGEERRTKRRRER</sequence>
<keyword evidence="2" id="KW-1185">Reference proteome</keyword>
<gene>
    <name evidence="3 4" type="primary">LOC117552651</name>
</gene>
<evidence type="ECO:0000313" key="2">
    <source>
        <dbReference type="Proteomes" id="UP000515161"/>
    </source>
</evidence>